<accession>A0A6N2KLY2</accession>
<organism evidence="1">
    <name type="scientific">Salix viminalis</name>
    <name type="common">Common osier</name>
    <name type="synonym">Basket willow</name>
    <dbReference type="NCBI Taxonomy" id="40686"/>
    <lineage>
        <taxon>Eukaryota</taxon>
        <taxon>Viridiplantae</taxon>
        <taxon>Streptophyta</taxon>
        <taxon>Embryophyta</taxon>
        <taxon>Tracheophyta</taxon>
        <taxon>Spermatophyta</taxon>
        <taxon>Magnoliopsida</taxon>
        <taxon>eudicotyledons</taxon>
        <taxon>Gunneridae</taxon>
        <taxon>Pentapetalae</taxon>
        <taxon>rosids</taxon>
        <taxon>fabids</taxon>
        <taxon>Malpighiales</taxon>
        <taxon>Salicaceae</taxon>
        <taxon>Saliceae</taxon>
        <taxon>Salix</taxon>
    </lineage>
</organism>
<dbReference type="InterPro" id="IPR029064">
    <property type="entry name" value="Ribosomal_eL30-like_sf"/>
</dbReference>
<dbReference type="EMBL" id="CAADRP010000557">
    <property type="protein sequence ID" value="VFU29594.1"/>
    <property type="molecule type" value="Genomic_DNA"/>
</dbReference>
<evidence type="ECO:0000313" key="1">
    <source>
        <dbReference type="EMBL" id="VFU29594.1"/>
    </source>
</evidence>
<dbReference type="Gene3D" id="3.30.1330.30">
    <property type="match status" value="1"/>
</dbReference>
<sequence>MSPRNPIQLLSSTQRVNPLRLYSFLSLYPSLLSITQSKEKIDEFYENNHFSKLKTKQNHGTQFSQRGFVVRLKQTFLQWMLRQHDELLNFYCFGINVILHFAPLFSMRNQILCKIDSEGKARKVVGCSCVVVKVKQF</sequence>
<name>A0A6N2KLY2_SALVM</name>
<dbReference type="AlphaFoldDB" id="A0A6N2KLY2"/>
<reference evidence="1" key="1">
    <citation type="submission" date="2019-03" db="EMBL/GenBank/DDBJ databases">
        <authorList>
            <person name="Mank J."/>
            <person name="Almeida P."/>
        </authorList>
    </citation>
    <scope>NUCLEOTIDE SEQUENCE</scope>
    <source>
        <strain evidence="1">78183</strain>
    </source>
</reference>
<proteinExistence type="predicted"/>
<protein>
    <submittedName>
        <fullName evidence="1">Uncharacterized protein</fullName>
    </submittedName>
</protein>
<gene>
    <name evidence="1" type="ORF">SVIM_LOCUS109079</name>
</gene>